<proteinExistence type="predicted"/>
<accession>A0A5N4CMQ9</accession>
<reference evidence="1 2" key="1">
    <citation type="journal article" date="2019" name="Mol. Ecol. Resour.">
        <title>Improving Illumina assemblies with Hi-C and long reads: an example with the North African dromedary.</title>
        <authorList>
            <person name="Elbers J.P."/>
            <person name="Rogers M.F."/>
            <person name="Perelman P.L."/>
            <person name="Proskuryakova A.A."/>
            <person name="Serdyukova N.A."/>
            <person name="Johnson W.E."/>
            <person name="Horin P."/>
            <person name="Corander J."/>
            <person name="Murphy D."/>
            <person name="Burger P.A."/>
        </authorList>
    </citation>
    <scope>NUCLEOTIDE SEQUENCE [LARGE SCALE GENOMIC DNA]</scope>
    <source>
        <strain evidence="1">Drom800</strain>
        <tissue evidence="1">Blood</tissue>
    </source>
</reference>
<name>A0A5N4CMQ9_CAMDR</name>
<evidence type="ECO:0000313" key="2">
    <source>
        <dbReference type="Proteomes" id="UP000299084"/>
    </source>
</evidence>
<dbReference type="Proteomes" id="UP000299084">
    <property type="component" value="Unassembled WGS sequence"/>
</dbReference>
<dbReference type="EMBL" id="JWIN03000021">
    <property type="protein sequence ID" value="KAB1260162.1"/>
    <property type="molecule type" value="Genomic_DNA"/>
</dbReference>
<keyword evidence="2" id="KW-1185">Reference proteome</keyword>
<protein>
    <submittedName>
        <fullName evidence="1">Uncharacterized protein</fullName>
    </submittedName>
</protein>
<gene>
    <name evidence="1" type="ORF">Cadr_000024530</name>
</gene>
<organism evidence="1 2">
    <name type="scientific">Camelus dromedarius</name>
    <name type="common">Dromedary</name>
    <name type="synonym">Arabian camel</name>
    <dbReference type="NCBI Taxonomy" id="9838"/>
    <lineage>
        <taxon>Eukaryota</taxon>
        <taxon>Metazoa</taxon>
        <taxon>Chordata</taxon>
        <taxon>Craniata</taxon>
        <taxon>Vertebrata</taxon>
        <taxon>Euteleostomi</taxon>
        <taxon>Mammalia</taxon>
        <taxon>Eutheria</taxon>
        <taxon>Laurasiatheria</taxon>
        <taxon>Artiodactyla</taxon>
        <taxon>Tylopoda</taxon>
        <taxon>Camelidae</taxon>
        <taxon>Camelus</taxon>
    </lineage>
</organism>
<sequence>MSRACVVTAMMWFKSRVISPNSTVERSQGSRLTEQIRAESGVCIPSSGSGLLRWGQGHCAVLTAAQEREGAYLGSTVLEEEAGWSHFRTISPLNSITSRRTPWAAGCWGPKFRVRFDTNVSFGGSTSEKCGK</sequence>
<dbReference type="AlphaFoldDB" id="A0A5N4CMQ9"/>
<comment type="caution">
    <text evidence="1">The sequence shown here is derived from an EMBL/GenBank/DDBJ whole genome shotgun (WGS) entry which is preliminary data.</text>
</comment>
<evidence type="ECO:0000313" key="1">
    <source>
        <dbReference type="EMBL" id="KAB1260162.1"/>
    </source>
</evidence>